<dbReference type="EMBL" id="FOUZ01000010">
    <property type="protein sequence ID" value="SFN32226.1"/>
    <property type="molecule type" value="Genomic_DNA"/>
</dbReference>
<evidence type="ECO:0000313" key="2">
    <source>
        <dbReference type="Proteomes" id="UP000199149"/>
    </source>
</evidence>
<dbReference type="InterPro" id="IPR029016">
    <property type="entry name" value="GAF-like_dom_sf"/>
</dbReference>
<sequence>MTANFIDKLPLKIVYSFKSLIDELENSEYNFGEFKVFLDYLKETKPELLNGVETFEEFEKLIKDVEPIIDKIIPKPLMKYNLKAITFPFSDKFIFATDRLKELMHNKHSKLKFSYSELDYDNIYKICCCFILSKYYNKNLYLTLSNQLEITNDEGYKTYLGTDINHDYFTIYPTDKKFELTEDQIEELLNKYEDTALWMKYIPLQSWVAKGFNLVSFFDNTTEIALSKLKSKLLSYGEPFDLVKLDITSALKSIFKIGDLELGFSAYNSEASLLENSSLQHMNMSLLLDNKSNLQMNEIACVNLENKISKSDYYVISSVDPMLEKYPNDRLLEIVSEQGYKSLILYPLKNGKDCLGVLEIASKKAGVFNRINANLLREFTPLLEESIYRYSVEFENQINAYIQTEYTSLHPSVDWKFREKAREHLVHTHNKPKSQVSFQNVYPIYGEIDVRNSSVIRNNCMRIDYKNQLDYLIQICQELFNRTYKDKFLGYIDHLKDFSERIHNVDKIYFESELFDYIAINIHPEIPKYVKEGEKSIISKYLKKLDPTTGLFYIERKKFDQSISMINSLLSNKLDIFQLDAQGIFPHYYERFKTDGIDYNLYVGRSIAPQKKFSYQEIKKIRFWQLQANIALEQAYKSIRKKVPIKIDVASLILATNNTLDIIFKLDEKRFDVNGYNNAKYEIIKKRISKAFIKDSTERINQPGKICVIYTEDILREEYSEYFKLLIEQNYLKNDIEYLEVDDLQGINGLLAIRASINYKKEVTKYIELKD</sequence>
<accession>A0A1I4Y2E7</accession>
<name>A0A1I4Y2E7_9FLAO</name>
<proteinExistence type="predicted"/>
<gene>
    <name evidence="1" type="ORF">SAMN05421738_11083</name>
</gene>
<dbReference type="Gene3D" id="3.30.450.40">
    <property type="match status" value="1"/>
</dbReference>
<evidence type="ECO:0008006" key="3">
    <source>
        <dbReference type="Google" id="ProtNLM"/>
    </source>
</evidence>
<keyword evidence="2" id="KW-1185">Reference proteome</keyword>
<reference evidence="2" key="1">
    <citation type="submission" date="2016-10" db="EMBL/GenBank/DDBJ databases">
        <authorList>
            <person name="Varghese N."/>
            <person name="Submissions S."/>
        </authorList>
    </citation>
    <scope>NUCLEOTIDE SEQUENCE [LARGE SCALE GENOMIC DNA]</scope>
    <source>
        <strain evidence="2">XJ109</strain>
    </source>
</reference>
<dbReference type="AlphaFoldDB" id="A0A1I4Y2E7"/>
<protein>
    <recommendedName>
        <fullName evidence="3">GAF domain-containing protein</fullName>
    </recommendedName>
</protein>
<dbReference type="SUPFAM" id="SSF55781">
    <property type="entry name" value="GAF domain-like"/>
    <property type="match status" value="1"/>
</dbReference>
<dbReference type="OrthoDB" id="627374at2"/>
<evidence type="ECO:0000313" key="1">
    <source>
        <dbReference type="EMBL" id="SFN32226.1"/>
    </source>
</evidence>
<dbReference type="RefSeq" id="WP_092908654.1">
    <property type="nucleotide sequence ID" value="NZ_FOUZ01000010.1"/>
</dbReference>
<organism evidence="1 2">
    <name type="scientific">Algoriella xinjiangensis</name>
    <dbReference type="NCBI Taxonomy" id="684065"/>
    <lineage>
        <taxon>Bacteria</taxon>
        <taxon>Pseudomonadati</taxon>
        <taxon>Bacteroidota</taxon>
        <taxon>Flavobacteriia</taxon>
        <taxon>Flavobacteriales</taxon>
        <taxon>Weeksellaceae</taxon>
        <taxon>Algoriella</taxon>
    </lineage>
</organism>
<dbReference type="STRING" id="684065.SAMN05421738_11083"/>
<dbReference type="Proteomes" id="UP000199149">
    <property type="component" value="Unassembled WGS sequence"/>
</dbReference>